<dbReference type="RefSeq" id="WP_191000026.1">
    <property type="nucleotide sequence ID" value="NZ_JACXSI010000070.1"/>
</dbReference>
<feature type="domain" description="CBS" evidence="3">
    <location>
        <begin position="79"/>
        <end position="136"/>
    </location>
</feature>
<evidence type="ECO:0000256" key="2">
    <source>
        <dbReference type="PROSITE-ProRule" id="PRU00703"/>
    </source>
</evidence>
<dbReference type="PROSITE" id="PS51371">
    <property type="entry name" value="CBS"/>
    <property type="match status" value="2"/>
</dbReference>
<dbReference type="PANTHER" id="PTHR43080:SF2">
    <property type="entry name" value="CBS DOMAIN-CONTAINING PROTEIN"/>
    <property type="match status" value="1"/>
</dbReference>
<proteinExistence type="predicted"/>
<dbReference type="InterPro" id="IPR000644">
    <property type="entry name" value="CBS_dom"/>
</dbReference>
<evidence type="ECO:0000259" key="3">
    <source>
        <dbReference type="PROSITE" id="PS51371"/>
    </source>
</evidence>
<evidence type="ECO:0000313" key="4">
    <source>
        <dbReference type="EMBL" id="MBD3110490.1"/>
    </source>
</evidence>
<dbReference type="InterPro" id="IPR046342">
    <property type="entry name" value="CBS_dom_sf"/>
</dbReference>
<dbReference type="Gene3D" id="3.10.580.10">
    <property type="entry name" value="CBS-domain"/>
    <property type="match status" value="1"/>
</dbReference>
<sequence length="216" mass="24070">MIAEEIMSKDVITLNSSDTIQTAMRVMRENRIRHIPIVDENNSLIGLVTTQSIRNASPSILYANEQIEDVLDKPLSMIMKTNVVTGHSLDFVEDIAMLFYENKIGCLPILNGRSLVGIISESDLLHTFVKFTGADQPGSHIEVKVTNKSGMLHELAAIFKEKNVNILSILMRPDQTDEKSVIVVLRVKTMNPLNIVSALQTNGFTVLWPKAPEFPL</sequence>
<reference evidence="4" key="1">
    <citation type="submission" date="2020-09" db="EMBL/GenBank/DDBJ databases">
        <title>Bacillus faecalis sp. nov., a moderately halophilic bacterium isolated from cow faeces.</title>
        <authorList>
            <person name="Jiang L."/>
            <person name="Lee J."/>
        </authorList>
    </citation>
    <scope>NUCLEOTIDE SEQUENCE</scope>
    <source>
        <strain evidence="4">AGMB 02131</strain>
    </source>
</reference>
<dbReference type="InterPro" id="IPR002912">
    <property type="entry name" value="ACT_dom"/>
</dbReference>
<dbReference type="Gene3D" id="3.30.2130.10">
    <property type="entry name" value="VC0802-like"/>
    <property type="match status" value="1"/>
</dbReference>
<gene>
    <name evidence="4" type="ORF">IEO70_19370</name>
</gene>
<comment type="caution">
    <text evidence="4">The sequence shown here is derived from an EMBL/GenBank/DDBJ whole genome shotgun (WGS) entry which is preliminary data.</text>
</comment>
<dbReference type="EMBL" id="JACXSI010000070">
    <property type="protein sequence ID" value="MBD3110490.1"/>
    <property type="molecule type" value="Genomic_DNA"/>
</dbReference>
<evidence type="ECO:0000313" key="5">
    <source>
        <dbReference type="Proteomes" id="UP000602076"/>
    </source>
</evidence>
<keyword evidence="1 2" id="KW-0129">CBS domain</keyword>
<dbReference type="InterPro" id="IPR051257">
    <property type="entry name" value="Diverse_CBS-Domain"/>
</dbReference>
<organism evidence="4 5">
    <name type="scientific">Peribacillus faecalis</name>
    <dbReference type="NCBI Taxonomy" id="2772559"/>
    <lineage>
        <taxon>Bacteria</taxon>
        <taxon>Bacillati</taxon>
        <taxon>Bacillota</taxon>
        <taxon>Bacilli</taxon>
        <taxon>Bacillales</taxon>
        <taxon>Bacillaceae</taxon>
        <taxon>Peribacillus</taxon>
    </lineage>
</organism>
<dbReference type="InterPro" id="IPR045865">
    <property type="entry name" value="ACT-like_dom_sf"/>
</dbReference>
<evidence type="ECO:0000256" key="1">
    <source>
        <dbReference type="ARBA" id="ARBA00023122"/>
    </source>
</evidence>
<accession>A0A927D2Q7</accession>
<dbReference type="Pfam" id="PF01842">
    <property type="entry name" value="ACT"/>
    <property type="match status" value="1"/>
</dbReference>
<dbReference type="SUPFAM" id="SSF55021">
    <property type="entry name" value="ACT-like"/>
    <property type="match status" value="1"/>
</dbReference>
<keyword evidence="5" id="KW-1185">Reference proteome</keyword>
<protein>
    <submittedName>
        <fullName evidence="4">CBS domain-containing protein</fullName>
    </submittedName>
</protein>
<dbReference type="PANTHER" id="PTHR43080">
    <property type="entry name" value="CBS DOMAIN-CONTAINING PROTEIN CBSX3, MITOCHONDRIAL"/>
    <property type="match status" value="1"/>
</dbReference>
<dbReference type="CDD" id="cd04584">
    <property type="entry name" value="CBS_pair_AcuB_like"/>
    <property type="match status" value="1"/>
</dbReference>
<dbReference type="Pfam" id="PF00571">
    <property type="entry name" value="CBS"/>
    <property type="match status" value="2"/>
</dbReference>
<feature type="domain" description="CBS" evidence="3">
    <location>
        <begin position="7"/>
        <end position="66"/>
    </location>
</feature>
<dbReference type="SMART" id="SM00116">
    <property type="entry name" value="CBS"/>
    <property type="match status" value="2"/>
</dbReference>
<name>A0A927D2Q7_9BACI</name>
<dbReference type="Proteomes" id="UP000602076">
    <property type="component" value="Unassembled WGS sequence"/>
</dbReference>
<dbReference type="AlphaFoldDB" id="A0A927D2Q7"/>
<dbReference type="SUPFAM" id="SSF54631">
    <property type="entry name" value="CBS-domain pair"/>
    <property type="match status" value="1"/>
</dbReference>